<dbReference type="PANTHER" id="PTHR30469:SF15">
    <property type="entry name" value="HLYD FAMILY OF SECRETION PROTEINS"/>
    <property type="match status" value="1"/>
</dbReference>
<feature type="transmembrane region" description="Helical" evidence="2">
    <location>
        <begin position="20"/>
        <end position="41"/>
    </location>
</feature>
<proteinExistence type="predicted"/>
<sequence length="585" mass="63272">MKEKIKNLIQSVKLLEKRALTIASVSILLVIATGVFAFYSISKSASANIADSKSASSNLITDSPVVAIVGKEDFSITGTSNNSWPGEIISLNNLQVQPDREGTISRWYVRIGERVTAGQIIGKLSRPPQTPEMVSMLSEKSQMLSEARTSVEALRTYTAKRIAQLQKLRIDTESSNKQKIGLIGSNTSASGNILLSSIESKKKLAQVVLNGSITKTFSMMYGQSRIPSAGLFFSIPLKPTFGILDQNLRNNFPNITYKALFDLKEIERSGSLYFDSAIKLANASIADMETLMEADLETLKKMLVEDQSEFVAMLGEIKSMELESVNTQRESIDTLAEIDAMIAELEKELAMSEGDVVANETAYASVRGSISGGYSIVAPNSGVISSIMKKPGEFVGPGMPVATVTANDNGNELVRISMPNNIQKPKIGELLSIVRPGFGTDIKKVRLVGVGSSLDDGSYMADAIFIESTKWPVGSSIRVLSPSSSAVELIKYSSILWNEKGTPVVWAISEADRIFAQEITIGRTLGAVVEVYAGLKNGDRYIQNPTPEIKENMFLDDLIKTAPKEGAGSTPAKSGKDKDMGGMEM</sequence>
<evidence type="ECO:0000256" key="2">
    <source>
        <dbReference type="SAM" id="Phobius"/>
    </source>
</evidence>
<keyword evidence="2" id="KW-1133">Transmembrane helix</keyword>
<reference evidence="3 4" key="1">
    <citation type="journal article" date="2016" name="Nat. Commun.">
        <title>Thousands of microbial genomes shed light on interconnected biogeochemical processes in an aquifer system.</title>
        <authorList>
            <person name="Anantharaman K."/>
            <person name="Brown C.T."/>
            <person name="Hug L.A."/>
            <person name="Sharon I."/>
            <person name="Castelle C.J."/>
            <person name="Probst A.J."/>
            <person name="Thomas B.C."/>
            <person name="Singh A."/>
            <person name="Wilkins M.J."/>
            <person name="Karaoz U."/>
            <person name="Brodie E.L."/>
            <person name="Williams K.H."/>
            <person name="Hubbard S.S."/>
            <person name="Banfield J.F."/>
        </authorList>
    </citation>
    <scope>NUCLEOTIDE SEQUENCE [LARGE SCALE GENOMIC DNA]</scope>
</reference>
<accession>A0A1F6P8T9</accession>
<dbReference type="GO" id="GO:0015562">
    <property type="term" value="F:efflux transmembrane transporter activity"/>
    <property type="evidence" value="ECO:0007669"/>
    <property type="project" value="TreeGrafter"/>
</dbReference>
<organism evidence="3 4">
    <name type="scientific">Candidatus Magasanikbacteria bacterium RIFOXYD1_FULL_40_23</name>
    <dbReference type="NCBI Taxonomy" id="1798705"/>
    <lineage>
        <taxon>Bacteria</taxon>
        <taxon>Candidatus Magasanikiibacteriota</taxon>
    </lineage>
</organism>
<feature type="region of interest" description="Disordered" evidence="1">
    <location>
        <begin position="562"/>
        <end position="585"/>
    </location>
</feature>
<keyword evidence="2" id="KW-0472">Membrane</keyword>
<evidence type="ECO:0008006" key="5">
    <source>
        <dbReference type="Google" id="ProtNLM"/>
    </source>
</evidence>
<dbReference type="Gene3D" id="2.40.420.20">
    <property type="match status" value="1"/>
</dbReference>
<evidence type="ECO:0000313" key="4">
    <source>
        <dbReference type="Proteomes" id="UP000176634"/>
    </source>
</evidence>
<comment type="caution">
    <text evidence="3">The sequence shown here is derived from an EMBL/GenBank/DDBJ whole genome shotgun (WGS) entry which is preliminary data.</text>
</comment>
<gene>
    <name evidence="3" type="ORF">A2563_02875</name>
</gene>
<dbReference type="EMBL" id="MFRA01000005">
    <property type="protein sequence ID" value="OGH92595.1"/>
    <property type="molecule type" value="Genomic_DNA"/>
</dbReference>
<dbReference type="Proteomes" id="UP000176634">
    <property type="component" value="Unassembled WGS sequence"/>
</dbReference>
<dbReference type="GO" id="GO:1990281">
    <property type="term" value="C:efflux pump complex"/>
    <property type="evidence" value="ECO:0007669"/>
    <property type="project" value="TreeGrafter"/>
</dbReference>
<protein>
    <recommendedName>
        <fullName evidence="5">RND efflux pump membrane fusion protein barrel-sandwich domain-containing protein</fullName>
    </recommendedName>
</protein>
<keyword evidence="2" id="KW-0812">Transmembrane</keyword>
<evidence type="ECO:0000313" key="3">
    <source>
        <dbReference type="EMBL" id="OGH92595.1"/>
    </source>
</evidence>
<name>A0A1F6P8T9_9BACT</name>
<dbReference type="Gene3D" id="2.40.50.100">
    <property type="match status" value="1"/>
</dbReference>
<feature type="compositionally biased region" description="Basic and acidic residues" evidence="1">
    <location>
        <begin position="574"/>
        <end position="585"/>
    </location>
</feature>
<dbReference type="PANTHER" id="PTHR30469">
    <property type="entry name" value="MULTIDRUG RESISTANCE PROTEIN MDTA"/>
    <property type="match status" value="1"/>
</dbReference>
<dbReference type="STRING" id="1798705.A2563_02875"/>
<evidence type="ECO:0000256" key="1">
    <source>
        <dbReference type="SAM" id="MobiDB-lite"/>
    </source>
</evidence>
<dbReference type="AlphaFoldDB" id="A0A1F6P8T9"/>